<dbReference type="Pfam" id="PF01636">
    <property type="entry name" value="APH"/>
    <property type="match status" value="1"/>
</dbReference>
<evidence type="ECO:0000313" key="2">
    <source>
        <dbReference type="EMBL" id="KAF3210401.1"/>
    </source>
</evidence>
<protein>
    <recommendedName>
        <fullName evidence="1">Aminoglycoside phosphotransferase domain-containing protein</fullName>
    </recommendedName>
</protein>
<dbReference type="SUPFAM" id="SSF56112">
    <property type="entry name" value="Protein kinase-like (PK-like)"/>
    <property type="match status" value="1"/>
</dbReference>
<gene>
    <name evidence="2" type="ORF">TWF106_010697</name>
</gene>
<reference evidence="2 3" key="1">
    <citation type="submission" date="2019-06" db="EMBL/GenBank/DDBJ databases">
        <authorList>
            <person name="Palmer J.M."/>
        </authorList>
    </citation>
    <scope>NUCLEOTIDE SEQUENCE [LARGE SCALE GENOMIC DNA]</scope>
    <source>
        <strain evidence="2 3">TWF106</strain>
    </source>
</reference>
<comment type="caution">
    <text evidence="2">The sequence shown here is derived from an EMBL/GenBank/DDBJ whole genome shotgun (WGS) entry which is preliminary data.</text>
</comment>
<dbReference type="AlphaFoldDB" id="A0A7C8QIB9"/>
<dbReference type="PANTHER" id="PTHR21310:SF13">
    <property type="entry name" value="AMINOGLYCOSIDE PHOSPHOTRANSFERASE DOMAIN-CONTAINING PROTEIN"/>
    <property type="match status" value="1"/>
</dbReference>
<sequence>MAPSRLESEFIEWSFDLFGSQPVWKIEPSIDAIAKVMHSKIPNGSKSRRGDNEPQLFAEGAFNKLYIMNHDEIPYILRVSLPVDPYYKVASEVATLSLIRSSTSLIVPEVIAHHAESPEKRIEGGCGVDNPLGLEWILMKKLPGQALAEVWDNISINSKISLVESIADSLHELYVCEAARSSLIGNIYQESPHSTGQSSNLIGYETGRIVSMPFFWNQRLSQSVHRGPFSSSVEWLTARLLLVINECSILIDNFCENMGDIDEKYNAKKSKSIAQRLQKCLPGFCSDQRETFCLHHDDISLHNILINSTGGLAGIVDWECVSVVPAWKSCQVPLFLTNTAPPRASKPRAEDYLEYDGSLNDLYFTHIKEWEITILRKRFLEYMETMDSDWIRVYESSRRMRDFEYAVQHCDNEMMIERIVAWLHMVENKQQYWSLQMM</sequence>
<evidence type="ECO:0000259" key="1">
    <source>
        <dbReference type="Pfam" id="PF01636"/>
    </source>
</evidence>
<dbReference type="EMBL" id="WIWS01000080">
    <property type="protein sequence ID" value="KAF3210401.1"/>
    <property type="molecule type" value="Genomic_DNA"/>
</dbReference>
<organism evidence="2 3">
    <name type="scientific">Orbilia oligospora</name>
    <name type="common">Nematode-trapping fungus</name>
    <name type="synonym">Arthrobotrys oligospora</name>
    <dbReference type="NCBI Taxonomy" id="2813651"/>
    <lineage>
        <taxon>Eukaryota</taxon>
        <taxon>Fungi</taxon>
        <taxon>Dikarya</taxon>
        <taxon>Ascomycota</taxon>
        <taxon>Pezizomycotina</taxon>
        <taxon>Orbiliomycetes</taxon>
        <taxon>Orbiliales</taxon>
        <taxon>Orbiliaceae</taxon>
        <taxon>Orbilia</taxon>
    </lineage>
</organism>
<dbReference type="InterPro" id="IPR011009">
    <property type="entry name" value="Kinase-like_dom_sf"/>
</dbReference>
<dbReference type="PANTHER" id="PTHR21310">
    <property type="entry name" value="AMINOGLYCOSIDE PHOSPHOTRANSFERASE-RELATED-RELATED"/>
    <property type="match status" value="1"/>
</dbReference>
<feature type="domain" description="Aminoglycoside phosphotransferase" evidence="1">
    <location>
        <begin position="56"/>
        <end position="325"/>
    </location>
</feature>
<dbReference type="InterPro" id="IPR051678">
    <property type="entry name" value="AGP_Transferase"/>
</dbReference>
<dbReference type="InterPro" id="IPR002575">
    <property type="entry name" value="Aminoglycoside_PTrfase"/>
</dbReference>
<proteinExistence type="predicted"/>
<name>A0A7C8QIB9_ORBOL</name>
<dbReference type="Proteomes" id="UP000472727">
    <property type="component" value="Unassembled WGS sequence"/>
</dbReference>
<evidence type="ECO:0000313" key="3">
    <source>
        <dbReference type="Proteomes" id="UP000472727"/>
    </source>
</evidence>
<dbReference type="Gene3D" id="3.90.1200.10">
    <property type="match status" value="1"/>
</dbReference>
<accession>A0A7C8QIB9</accession>